<reference evidence="4 5" key="1">
    <citation type="submission" date="2017-07" db="EMBL/GenBank/DDBJ databases">
        <title>Leptospira spp. isolated from tropical soils.</title>
        <authorList>
            <person name="Thibeaux R."/>
            <person name="Iraola G."/>
            <person name="Ferres I."/>
            <person name="Bierque E."/>
            <person name="Girault D."/>
            <person name="Soupe-Gilbert M.-E."/>
            <person name="Picardeau M."/>
            <person name="Goarant C."/>
        </authorList>
    </citation>
    <scope>NUCLEOTIDE SEQUENCE [LARGE SCALE GENOMIC DNA]</scope>
    <source>
        <strain evidence="2 5">FH2-B-C1</strain>
        <strain evidence="3 4">FH2-B-D1</strain>
    </source>
</reference>
<gene>
    <name evidence="3" type="ORF">CH376_07175</name>
    <name evidence="2" type="ORF">CH380_11395</name>
</gene>
<dbReference type="EMBL" id="NPDU01000014">
    <property type="protein sequence ID" value="PJZ62576.1"/>
    <property type="molecule type" value="Genomic_DNA"/>
</dbReference>
<evidence type="ECO:0000313" key="5">
    <source>
        <dbReference type="Proteomes" id="UP000232188"/>
    </source>
</evidence>
<proteinExistence type="predicted"/>
<dbReference type="RefSeq" id="WP_100785879.1">
    <property type="nucleotide sequence ID" value="NZ_NPDU01000014.1"/>
</dbReference>
<sequence>MPAITPDQTPVAAESFQDAEFLTEHYREMEAKTLEHFRAEFRKNESALENISTSGLIPYLRKSGELYQDWRVLKKNLTEKYSELQKSRNLEYELIYRKLVADKNHKSKSNSLIGDIFQSVVDGVLNTVYNWFDSDKKAETPPPVKVQPKSTQDDDLKKLYREMVQKKLKERDRSFSFFQDLLKESALNWNQSYRKKFHQSLASTVKELETSKASKAEILNSSKSAKKSVLNFHDEDKIQKYSIFMIDYFYNRLLKKEPVAEIKIALPEKTEEPQKVETKNTPLIPNPTRTETETQKTVERIVTESVREPEKTAASKKHCPITDLPDHLIKECYADYLIVDVSTREKRLELHRIRLGKENQNTRAEAIDFFGQCINKDPTVIPLAESVLKRHNITKEEESKLNEMIRRQKACK</sequence>
<organism evidence="2 5">
    <name type="scientific">Leptospira adleri</name>
    <dbReference type="NCBI Taxonomy" id="2023186"/>
    <lineage>
        <taxon>Bacteria</taxon>
        <taxon>Pseudomonadati</taxon>
        <taxon>Spirochaetota</taxon>
        <taxon>Spirochaetia</taxon>
        <taxon>Leptospirales</taxon>
        <taxon>Leptospiraceae</taxon>
        <taxon>Leptospira</taxon>
    </lineage>
</organism>
<evidence type="ECO:0000256" key="1">
    <source>
        <dbReference type="SAM" id="MobiDB-lite"/>
    </source>
</evidence>
<dbReference type="Proteomes" id="UP000232188">
    <property type="component" value="Unassembled WGS sequence"/>
</dbReference>
<comment type="caution">
    <text evidence="2">The sequence shown here is derived from an EMBL/GenBank/DDBJ whole genome shotgun (WGS) entry which is preliminary data.</text>
</comment>
<dbReference type="EMBL" id="NPDV01000009">
    <property type="protein sequence ID" value="PJZ53019.1"/>
    <property type="molecule type" value="Genomic_DNA"/>
</dbReference>
<evidence type="ECO:0000313" key="4">
    <source>
        <dbReference type="Proteomes" id="UP000232149"/>
    </source>
</evidence>
<feature type="compositionally biased region" description="Polar residues" evidence="1">
    <location>
        <begin position="279"/>
        <end position="289"/>
    </location>
</feature>
<keyword evidence="4" id="KW-1185">Reference proteome</keyword>
<accession>A0A2M9YNE4</accession>
<dbReference type="AlphaFoldDB" id="A0A2M9YNE4"/>
<feature type="region of interest" description="Disordered" evidence="1">
    <location>
        <begin position="273"/>
        <end position="295"/>
    </location>
</feature>
<evidence type="ECO:0000313" key="3">
    <source>
        <dbReference type="EMBL" id="PJZ62576.1"/>
    </source>
</evidence>
<name>A0A2M9YNE4_9LEPT</name>
<dbReference type="Proteomes" id="UP000232149">
    <property type="component" value="Unassembled WGS sequence"/>
</dbReference>
<protein>
    <submittedName>
        <fullName evidence="2">Uncharacterized protein</fullName>
    </submittedName>
</protein>
<evidence type="ECO:0000313" key="2">
    <source>
        <dbReference type="EMBL" id="PJZ53019.1"/>
    </source>
</evidence>